<gene>
    <name evidence="2" type="ORF">GALMADRAFT_82011</name>
</gene>
<protein>
    <recommendedName>
        <fullName evidence="1">Myb/SANT-like domain-containing protein</fullName>
    </recommendedName>
</protein>
<reference evidence="3" key="1">
    <citation type="journal article" date="2014" name="Proc. Natl. Acad. Sci. U.S.A.">
        <title>Extensive sampling of basidiomycete genomes demonstrates inadequacy of the white-rot/brown-rot paradigm for wood decay fungi.</title>
        <authorList>
            <person name="Riley R."/>
            <person name="Salamov A.A."/>
            <person name="Brown D.W."/>
            <person name="Nagy L.G."/>
            <person name="Floudas D."/>
            <person name="Held B.W."/>
            <person name="Levasseur A."/>
            <person name="Lombard V."/>
            <person name="Morin E."/>
            <person name="Otillar R."/>
            <person name="Lindquist E.A."/>
            <person name="Sun H."/>
            <person name="LaButti K.M."/>
            <person name="Schmutz J."/>
            <person name="Jabbour D."/>
            <person name="Luo H."/>
            <person name="Baker S.E."/>
            <person name="Pisabarro A.G."/>
            <person name="Walton J.D."/>
            <person name="Blanchette R.A."/>
            <person name="Henrissat B."/>
            <person name="Martin F."/>
            <person name="Cullen D."/>
            <person name="Hibbett D.S."/>
            <person name="Grigoriev I.V."/>
        </authorList>
    </citation>
    <scope>NUCLEOTIDE SEQUENCE [LARGE SCALE GENOMIC DNA]</scope>
    <source>
        <strain evidence="3">CBS 339.88</strain>
    </source>
</reference>
<keyword evidence="3" id="KW-1185">Reference proteome</keyword>
<evidence type="ECO:0000313" key="3">
    <source>
        <dbReference type="Proteomes" id="UP000027222"/>
    </source>
</evidence>
<dbReference type="PANTHER" id="PTHR46929:SF3">
    <property type="entry name" value="MYB_SANT-LIKE DOMAIN-CONTAINING PROTEIN"/>
    <property type="match status" value="1"/>
</dbReference>
<dbReference type="Proteomes" id="UP000027222">
    <property type="component" value="Unassembled WGS sequence"/>
</dbReference>
<organism evidence="2 3">
    <name type="scientific">Galerina marginata (strain CBS 339.88)</name>
    <dbReference type="NCBI Taxonomy" id="685588"/>
    <lineage>
        <taxon>Eukaryota</taxon>
        <taxon>Fungi</taxon>
        <taxon>Dikarya</taxon>
        <taxon>Basidiomycota</taxon>
        <taxon>Agaricomycotina</taxon>
        <taxon>Agaricomycetes</taxon>
        <taxon>Agaricomycetidae</taxon>
        <taxon>Agaricales</taxon>
        <taxon>Agaricineae</taxon>
        <taxon>Strophariaceae</taxon>
        <taxon>Galerina</taxon>
    </lineage>
</organism>
<feature type="domain" description="Myb/SANT-like" evidence="1">
    <location>
        <begin position="8"/>
        <end position="104"/>
    </location>
</feature>
<evidence type="ECO:0000313" key="2">
    <source>
        <dbReference type="EMBL" id="KDR65320.1"/>
    </source>
</evidence>
<evidence type="ECO:0000259" key="1">
    <source>
        <dbReference type="Pfam" id="PF12776"/>
    </source>
</evidence>
<dbReference type="Gene3D" id="1.10.10.60">
    <property type="entry name" value="Homeodomain-like"/>
    <property type="match status" value="1"/>
</dbReference>
<dbReference type="AlphaFoldDB" id="A0A067S3A5"/>
<dbReference type="PANTHER" id="PTHR46929">
    <property type="entry name" value="EXPRESSED PROTEIN"/>
    <property type="match status" value="1"/>
</dbReference>
<dbReference type="HOGENOM" id="CLU_082499_2_2_1"/>
<dbReference type="OrthoDB" id="3186724at2759"/>
<dbReference type="EMBL" id="KL142457">
    <property type="protein sequence ID" value="KDR65320.1"/>
    <property type="molecule type" value="Genomic_DNA"/>
</dbReference>
<dbReference type="InterPro" id="IPR024752">
    <property type="entry name" value="Myb/SANT-like_dom"/>
</dbReference>
<name>A0A067S3A5_GALM3</name>
<dbReference type="STRING" id="685588.A0A067S3A5"/>
<accession>A0A067S3A5</accession>
<sequence length="121" mass="13539">MLPKEQAHWSDADIKVLLEYLASQLPTAEGTGFKNTVWTEAAVKVNALAKTRGCDKSGPSCKNKWGRLKETYNVVMKIKAQSGFKWDDEHGADIDETTAEVWAAFEKKHKGSAPFRNKGWI</sequence>
<proteinExistence type="predicted"/>
<dbReference type="Pfam" id="PF12776">
    <property type="entry name" value="Myb_DNA-bind_3"/>
    <property type="match status" value="1"/>
</dbReference>